<dbReference type="PANTHER" id="PTHR30146">
    <property type="entry name" value="LACI-RELATED TRANSCRIPTIONAL REPRESSOR"/>
    <property type="match status" value="1"/>
</dbReference>
<dbReference type="InterPro" id="IPR010982">
    <property type="entry name" value="Lambda_DNA-bd_dom_sf"/>
</dbReference>
<sequence>MATIKDVAKLADVSIATVSNYLNHTKPVSKEVSQRIKEAVDALQYSQNLSAKSLKSNFYNDIGVILPNLNDSYYVQMFQGIENTFQNTGYYVNLSFSYDIPDYEQNIVRNFLKKQICGLILVSCQPDNWKFYYDYFTSDQRPLVLIDRNIHSLDANFVSFDNFSIIKYMTTYLLDYGYRNIYLMSGPSKFDCEADCISGFQEALNQCGSKPDPAYLLKTNLSKEDAFRKTIQLLKRHKPDAIIATSESIATGIIEAFTILGYRTEDIPVITLGEEHWNLYTHSMTNASAARPAIKLGQTASNLLLEQLKSPSTKENEKIILRDTSLNKPMSLVRTVTVMDKSDKKREPQKTVRILMMDTPQVHSLQGLIRNFENRTNIHADITILPHHYLYDKILENHSQAFAGEDPYDVFMYDIPWLPALASDHILEDITQQLKSIDLNIFLPGCLKYYSNYNQHYYGIPFMYAPQIFYYRKDLFEDPDLKAAYEKQNNITLRPPLTLKEFNTIADFFTNKSDRIDYGISVPAAYDECLAPEIYMRLRAYNGKLFDHDGKVSLDSAQSLKAYIHFVRSVKAAKPNYQEATDVSIVQDFLQGETAMLITYPSFLTDIVDLRRSSLVGSIGYHHIPGHCPLLGGWSMGISAVSRHKEEAFEFLKWTCDEQVANYLTLLGGQSAITSTYTNDELVKLYPWLPLYHSTYTYCKPPIPPRLKGKRIVSQNEIDSIVCKWIYELLEDKLEVQDVITNTHRELEELCKRL</sequence>
<accession>A0A949K3L8</accession>
<evidence type="ECO:0000259" key="4">
    <source>
        <dbReference type="PROSITE" id="PS50932"/>
    </source>
</evidence>
<dbReference type="GO" id="GO:0003700">
    <property type="term" value="F:DNA-binding transcription factor activity"/>
    <property type="evidence" value="ECO:0007669"/>
    <property type="project" value="TreeGrafter"/>
</dbReference>
<dbReference type="EMBL" id="JAHQCW010000064">
    <property type="protein sequence ID" value="MBU9739526.1"/>
    <property type="molecule type" value="Genomic_DNA"/>
</dbReference>
<dbReference type="Pfam" id="PF13416">
    <property type="entry name" value="SBP_bac_8"/>
    <property type="match status" value="1"/>
</dbReference>
<dbReference type="InterPro" id="IPR006059">
    <property type="entry name" value="SBP"/>
</dbReference>
<dbReference type="Proteomes" id="UP000712157">
    <property type="component" value="Unassembled WGS sequence"/>
</dbReference>
<keyword evidence="3" id="KW-0804">Transcription</keyword>
<dbReference type="Gene3D" id="1.10.260.40">
    <property type="entry name" value="lambda repressor-like DNA-binding domains"/>
    <property type="match status" value="1"/>
</dbReference>
<evidence type="ECO:0000256" key="1">
    <source>
        <dbReference type="ARBA" id="ARBA00023015"/>
    </source>
</evidence>
<dbReference type="SUPFAM" id="SSF53850">
    <property type="entry name" value="Periplasmic binding protein-like II"/>
    <property type="match status" value="1"/>
</dbReference>
<evidence type="ECO:0000256" key="3">
    <source>
        <dbReference type="ARBA" id="ARBA00023163"/>
    </source>
</evidence>
<dbReference type="InterPro" id="IPR028082">
    <property type="entry name" value="Peripla_BP_I"/>
</dbReference>
<name>A0A949K3L8_9FIRM</name>
<reference evidence="5" key="1">
    <citation type="submission" date="2021-06" db="EMBL/GenBank/DDBJ databases">
        <title>Description of novel taxa of the family Lachnospiraceae.</title>
        <authorList>
            <person name="Chaplin A.V."/>
            <person name="Sokolova S.R."/>
            <person name="Pikina A.P."/>
            <person name="Korzhanova M."/>
            <person name="Belova V."/>
            <person name="Korostin D."/>
            <person name="Efimov B.A."/>
        </authorList>
    </citation>
    <scope>NUCLEOTIDE SEQUENCE</scope>
    <source>
        <strain evidence="5">ASD5720</strain>
    </source>
</reference>
<proteinExistence type="predicted"/>
<dbReference type="InterPro" id="IPR001761">
    <property type="entry name" value="Peripla_BP/Lac1_sug-bd_dom"/>
</dbReference>
<evidence type="ECO:0000313" key="5">
    <source>
        <dbReference type="EMBL" id="MBU9739526.1"/>
    </source>
</evidence>
<dbReference type="GO" id="GO:0000976">
    <property type="term" value="F:transcription cis-regulatory region binding"/>
    <property type="evidence" value="ECO:0007669"/>
    <property type="project" value="TreeGrafter"/>
</dbReference>
<organism evidence="5 6">
    <name type="scientific">Diplocloster agilis</name>
    <dbReference type="NCBI Taxonomy" id="2850323"/>
    <lineage>
        <taxon>Bacteria</taxon>
        <taxon>Bacillati</taxon>
        <taxon>Bacillota</taxon>
        <taxon>Clostridia</taxon>
        <taxon>Lachnospirales</taxon>
        <taxon>Lachnospiraceae</taxon>
        <taxon>Diplocloster</taxon>
    </lineage>
</organism>
<keyword evidence="1" id="KW-0805">Transcription regulation</keyword>
<dbReference type="PANTHER" id="PTHR30146:SF154">
    <property type="entry name" value="TRANSCRIPTION REGULATOR, MEMBER OF GALR FAMILY"/>
    <property type="match status" value="1"/>
</dbReference>
<dbReference type="Gene3D" id="3.40.50.2300">
    <property type="match status" value="2"/>
</dbReference>
<dbReference type="CDD" id="cd06267">
    <property type="entry name" value="PBP1_LacI_sugar_binding-like"/>
    <property type="match status" value="1"/>
</dbReference>
<evidence type="ECO:0000256" key="2">
    <source>
        <dbReference type="ARBA" id="ARBA00023125"/>
    </source>
</evidence>
<dbReference type="Pfam" id="PF00532">
    <property type="entry name" value="Peripla_BP_1"/>
    <property type="match status" value="1"/>
</dbReference>
<dbReference type="CDD" id="cd01392">
    <property type="entry name" value="HTH_LacI"/>
    <property type="match status" value="1"/>
</dbReference>
<dbReference type="AlphaFoldDB" id="A0A949K3L8"/>
<dbReference type="InterPro" id="IPR000843">
    <property type="entry name" value="HTH_LacI"/>
</dbReference>
<dbReference type="RefSeq" id="WP_238723340.1">
    <property type="nucleotide sequence ID" value="NZ_JAHQCW010000064.1"/>
</dbReference>
<dbReference type="PROSITE" id="PS50932">
    <property type="entry name" value="HTH_LACI_2"/>
    <property type="match status" value="1"/>
</dbReference>
<protein>
    <submittedName>
        <fullName evidence="5">Extracellular solute-binding protein</fullName>
    </submittedName>
</protein>
<dbReference type="SUPFAM" id="SSF53822">
    <property type="entry name" value="Periplasmic binding protein-like I"/>
    <property type="match status" value="1"/>
</dbReference>
<evidence type="ECO:0000313" key="6">
    <source>
        <dbReference type="Proteomes" id="UP000712157"/>
    </source>
</evidence>
<comment type="caution">
    <text evidence="5">The sequence shown here is derived from an EMBL/GenBank/DDBJ whole genome shotgun (WGS) entry which is preliminary data.</text>
</comment>
<dbReference type="SUPFAM" id="SSF47413">
    <property type="entry name" value="lambda repressor-like DNA-binding domains"/>
    <property type="match status" value="1"/>
</dbReference>
<dbReference type="Pfam" id="PF00356">
    <property type="entry name" value="LacI"/>
    <property type="match status" value="1"/>
</dbReference>
<dbReference type="PROSITE" id="PS00356">
    <property type="entry name" value="HTH_LACI_1"/>
    <property type="match status" value="1"/>
</dbReference>
<keyword evidence="6" id="KW-1185">Reference proteome</keyword>
<dbReference type="SMART" id="SM00354">
    <property type="entry name" value="HTH_LACI"/>
    <property type="match status" value="1"/>
</dbReference>
<dbReference type="Gene3D" id="3.40.190.10">
    <property type="entry name" value="Periplasmic binding protein-like II"/>
    <property type="match status" value="2"/>
</dbReference>
<feature type="domain" description="HTH lacI-type" evidence="4">
    <location>
        <begin position="2"/>
        <end position="56"/>
    </location>
</feature>
<keyword evidence="2" id="KW-0238">DNA-binding</keyword>
<gene>
    <name evidence="5" type="ORF">KTH89_23610</name>
</gene>